<feature type="region of interest" description="Disordered" evidence="1">
    <location>
        <begin position="149"/>
        <end position="178"/>
    </location>
</feature>
<dbReference type="AlphaFoldDB" id="A0A9K3M6Z7"/>
<evidence type="ECO:0000256" key="1">
    <source>
        <dbReference type="SAM" id="MobiDB-lite"/>
    </source>
</evidence>
<sequence>MDALLDGIPRSKSNINDDHGSDGGGDDNYGRRRSRILALESPTGTGKSLSLACASLVWLQHEEYRYYYQEEDGVTEKQQGSSTSSTSPTSVVTEKNKSTAKTGIDWLDDWKPSVEHEEETLQQKRKQQIVERHDRLVQTLDDLRDAYRLTNHNNNNHPTNIAKDDDTNRQQRHKQRRENTIRQTLTRCRINERKYWKKQPKQKSKLLLEYCPTRRLNSVLFECSIVISFDMQSPFLNKKVNHLSSCNPLFVCPFLSYKV</sequence>
<keyword evidence="4" id="KW-1185">Reference proteome</keyword>
<feature type="compositionally biased region" description="Low complexity" evidence="1">
    <location>
        <begin position="81"/>
        <end position="93"/>
    </location>
</feature>
<reference evidence="3" key="1">
    <citation type="journal article" date="2021" name="Sci. Rep.">
        <title>Diploid genomic architecture of Nitzschia inconspicua, an elite biomass production diatom.</title>
        <authorList>
            <person name="Oliver A."/>
            <person name="Podell S."/>
            <person name="Pinowska A."/>
            <person name="Traller J.C."/>
            <person name="Smith S.R."/>
            <person name="McClure R."/>
            <person name="Beliaev A."/>
            <person name="Bohutskyi P."/>
            <person name="Hill E.A."/>
            <person name="Rabines A."/>
            <person name="Zheng H."/>
            <person name="Allen L.Z."/>
            <person name="Kuo A."/>
            <person name="Grigoriev I.V."/>
            <person name="Allen A.E."/>
            <person name="Hazlebeck D."/>
            <person name="Allen E.E."/>
        </authorList>
    </citation>
    <scope>NUCLEOTIDE SEQUENCE</scope>
    <source>
        <strain evidence="3">Hildebrandi</strain>
    </source>
</reference>
<evidence type="ECO:0000313" key="4">
    <source>
        <dbReference type="Proteomes" id="UP000693970"/>
    </source>
</evidence>
<name>A0A9K3M6Z7_9STRA</name>
<reference evidence="3" key="2">
    <citation type="submission" date="2021-04" db="EMBL/GenBank/DDBJ databases">
        <authorList>
            <person name="Podell S."/>
        </authorList>
    </citation>
    <scope>NUCLEOTIDE SEQUENCE</scope>
    <source>
        <strain evidence="3">Hildebrandi</strain>
    </source>
</reference>
<evidence type="ECO:0000313" key="2">
    <source>
        <dbReference type="EMBL" id="KAG7338553.1"/>
    </source>
</evidence>
<organism evidence="3 4">
    <name type="scientific">Nitzschia inconspicua</name>
    <dbReference type="NCBI Taxonomy" id="303405"/>
    <lineage>
        <taxon>Eukaryota</taxon>
        <taxon>Sar</taxon>
        <taxon>Stramenopiles</taxon>
        <taxon>Ochrophyta</taxon>
        <taxon>Bacillariophyta</taxon>
        <taxon>Bacillariophyceae</taxon>
        <taxon>Bacillariophycidae</taxon>
        <taxon>Bacillariales</taxon>
        <taxon>Bacillariaceae</taxon>
        <taxon>Nitzschia</taxon>
    </lineage>
</organism>
<feature type="compositionally biased region" description="Low complexity" evidence="1">
    <location>
        <begin position="150"/>
        <end position="160"/>
    </location>
</feature>
<dbReference type="EMBL" id="JAGRRH010000001">
    <property type="protein sequence ID" value="KAG7374885.1"/>
    <property type="molecule type" value="Genomic_DNA"/>
</dbReference>
<feature type="region of interest" description="Disordered" evidence="1">
    <location>
        <begin position="1"/>
        <end position="30"/>
    </location>
</feature>
<protein>
    <recommendedName>
        <fullName evidence="5">Helicase ATP-binding domain-containing protein</fullName>
    </recommendedName>
</protein>
<evidence type="ECO:0008006" key="5">
    <source>
        <dbReference type="Google" id="ProtNLM"/>
    </source>
</evidence>
<evidence type="ECO:0000313" key="3">
    <source>
        <dbReference type="EMBL" id="KAG7374885.1"/>
    </source>
</evidence>
<gene>
    <name evidence="3" type="ORF">IV203_013980</name>
    <name evidence="2" type="ORF">IV203_014239</name>
</gene>
<proteinExistence type="predicted"/>
<dbReference type="Proteomes" id="UP000693970">
    <property type="component" value="Unassembled WGS sequence"/>
</dbReference>
<comment type="caution">
    <text evidence="3">The sequence shown here is derived from an EMBL/GenBank/DDBJ whole genome shotgun (WGS) entry which is preliminary data.</text>
</comment>
<feature type="region of interest" description="Disordered" evidence="1">
    <location>
        <begin position="73"/>
        <end position="98"/>
    </location>
</feature>
<dbReference type="EMBL" id="JAGRRH010000054">
    <property type="protein sequence ID" value="KAG7338553.1"/>
    <property type="molecule type" value="Genomic_DNA"/>
</dbReference>
<accession>A0A9K3M6Z7</accession>
<dbReference type="OrthoDB" id="19182at2759"/>